<keyword evidence="2" id="KW-1185">Reference proteome</keyword>
<dbReference type="AlphaFoldDB" id="A0ABC8UGS3"/>
<name>A0ABC8UGS3_9AQUA</name>
<accession>A0ABC8UGS3</accession>
<dbReference type="Proteomes" id="UP001642360">
    <property type="component" value="Unassembled WGS sequence"/>
</dbReference>
<dbReference type="EMBL" id="CAUOFW020007659">
    <property type="protein sequence ID" value="CAK9180139.1"/>
    <property type="molecule type" value="Genomic_DNA"/>
</dbReference>
<gene>
    <name evidence="1" type="ORF">ILEXP_LOCUS50098</name>
</gene>
<protein>
    <submittedName>
        <fullName evidence="1">Uncharacterized protein</fullName>
    </submittedName>
</protein>
<reference evidence="1 2" key="1">
    <citation type="submission" date="2024-02" db="EMBL/GenBank/DDBJ databases">
        <authorList>
            <person name="Vignale AGUSTIN F."/>
            <person name="Sosa J E."/>
            <person name="Modenutti C."/>
        </authorList>
    </citation>
    <scope>NUCLEOTIDE SEQUENCE [LARGE SCALE GENOMIC DNA]</scope>
</reference>
<evidence type="ECO:0000313" key="1">
    <source>
        <dbReference type="EMBL" id="CAK9180139.1"/>
    </source>
</evidence>
<sequence length="108" mass="12623">MQTKYTKTKKIKYISMNMLFFSEGQSTFDIKQFPIEIQRQLQLSTKVLDANFNQTAVKWENITGGQWSANLTARSLVLQLNKITLFYKGFMQKFKKTCTSQNCVPQEH</sequence>
<proteinExistence type="predicted"/>
<comment type="caution">
    <text evidence="1">The sequence shown here is derived from an EMBL/GenBank/DDBJ whole genome shotgun (WGS) entry which is preliminary data.</text>
</comment>
<evidence type="ECO:0000313" key="2">
    <source>
        <dbReference type="Proteomes" id="UP001642360"/>
    </source>
</evidence>
<organism evidence="1 2">
    <name type="scientific">Ilex paraguariensis</name>
    <name type="common">yerba mate</name>
    <dbReference type="NCBI Taxonomy" id="185542"/>
    <lineage>
        <taxon>Eukaryota</taxon>
        <taxon>Viridiplantae</taxon>
        <taxon>Streptophyta</taxon>
        <taxon>Embryophyta</taxon>
        <taxon>Tracheophyta</taxon>
        <taxon>Spermatophyta</taxon>
        <taxon>Magnoliopsida</taxon>
        <taxon>eudicotyledons</taxon>
        <taxon>Gunneridae</taxon>
        <taxon>Pentapetalae</taxon>
        <taxon>asterids</taxon>
        <taxon>campanulids</taxon>
        <taxon>Aquifoliales</taxon>
        <taxon>Aquifoliaceae</taxon>
        <taxon>Ilex</taxon>
    </lineage>
</organism>